<evidence type="ECO:0000256" key="9">
    <source>
        <dbReference type="ARBA" id="ARBA00023012"/>
    </source>
</evidence>
<dbReference type="CDD" id="cd00075">
    <property type="entry name" value="HATPase"/>
    <property type="match status" value="1"/>
</dbReference>
<keyword evidence="6" id="KW-0547">Nucleotide-binding</keyword>
<keyword evidence="7" id="KW-0418">Kinase</keyword>
<dbReference type="InterPro" id="IPR005467">
    <property type="entry name" value="His_kinase_dom"/>
</dbReference>
<evidence type="ECO:0000256" key="5">
    <source>
        <dbReference type="ARBA" id="ARBA00022679"/>
    </source>
</evidence>
<dbReference type="EMBL" id="RKHO01000001">
    <property type="protein sequence ID" value="ROR90990.1"/>
    <property type="molecule type" value="Genomic_DNA"/>
</dbReference>
<dbReference type="Gene3D" id="1.10.287.130">
    <property type="match status" value="1"/>
</dbReference>
<dbReference type="SMART" id="SM00388">
    <property type="entry name" value="HisKA"/>
    <property type="match status" value="1"/>
</dbReference>
<keyword evidence="11" id="KW-0812">Transmembrane</keyword>
<feature type="transmembrane region" description="Helical" evidence="11">
    <location>
        <begin position="72"/>
        <end position="90"/>
    </location>
</feature>
<dbReference type="InterPro" id="IPR050351">
    <property type="entry name" value="BphY/WalK/GraS-like"/>
</dbReference>
<protein>
    <recommendedName>
        <fullName evidence="10">Sensor-like histidine kinase SenX3</fullName>
        <ecNumber evidence="3">2.7.13.3</ecNumber>
    </recommendedName>
</protein>
<dbReference type="Pfam" id="PF02518">
    <property type="entry name" value="HATPase_c"/>
    <property type="match status" value="1"/>
</dbReference>
<evidence type="ECO:0000256" key="4">
    <source>
        <dbReference type="ARBA" id="ARBA00022553"/>
    </source>
</evidence>
<name>A0A3N2CTX8_9ACTN</name>
<feature type="transmembrane region" description="Helical" evidence="11">
    <location>
        <begin position="223"/>
        <end position="245"/>
    </location>
</feature>
<keyword evidence="5" id="KW-0808">Transferase</keyword>
<keyword evidence="8" id="KW-0067">ATP-binding</keyword>
<keyword evidence="11" id="KW-0472">Membrane</keyword>
<dbReference type="GO" id="GO:0000155">
    <property type="term" value="F:phosphorelay sensor kinase activity"/>
    <property type="evidence" value="ECO:0007669"/>
    <property type="project" value="InterPro"/>
</dbReference>
<dbReference type="InterPro" id="IPR036890">
    <property type="entry name" value="HATPase_C_sf"/>
</dbReference>
<feature type="transmembrane region" description="Helical" evidence="11">
    <location>
        <begin position="172"/>
        <end position="189"/>
    </location>
</feature>
<sequence length="634" mass="67931">MTATPRQVVPDLLLLGLAAALSVQLAIGGRDLALVGAALAVAPTLAMLAVLRRAGHWPRRSMSEPVLQTLQDLVPFGGALVVGGLTTALLRASGLGLLEPSGLANAVLTSVRFVAWTFTIGTLVAIWVDRPHQRTAPISTRRRVRLLEWMLTTLGAVWAVWLSFVSEDRLPAIYPLFLVVVWASLRTSLRVAVSLSALIGLAGVVLTLARIGPFAAVTEPRTGAVLAQGFVVCMVLVALVLSLSLRDRHSALAQAEREGDIARDRAALLDAVLTNIEEGILVVQDDDQIMLGNAASQHLLPHLLDASAFKLPDAHSPHTLTSADGNPLNYDSLPTRLVLTNRYDGARDVGVRRNGKLTRTLEVKATNLPTHSSDDHARAVVTLRDVTTEREERSELEAFAGVVAHDLANPLTIIVGWSEALLELSDDSASLDATQLRELAGRLLGASSHMQMFINDLLAYTLSRHDVLQSTTVDLSEMCRSISSLRDVASHVDIGAGIQVHGDAALLRQLLDNLLANAMKYTVPGSTPQVSVTAAGDHQQVTVSIQDNGIGISAEEQDRVFDDFFRASTVRSTYRGTGLGLAICKRVVSRHGGEIWVDHSVTAPEPNHGTRVCFTIPTGPRQEHVLPAAGLPVV</sequence>
<dbReference type="Proteomes" id="UP000281738">
    <property type="component" value="Unassembled WGS sequence"/>
</dbReference>
<evidence type="ECO:0000256" key="11">
    <source>
        <dbReference type="SAM" id="Phobius"/>
    </source>
</evidence>
<dbReference type="GO" id="GO:0007234">
    <property type="term" value="P:osmosensory signaling via phosphorelay pathway"/>
    <property type="evidence" value="ECO:0007669"/>
    <property type="project" value="TreeGrafter"/>
</dbReference>
<comment type="caution">
    <text evidence="13">The sequence shown here is derived from an EMBL/GenBank/DDBJ whole genome shotgun (WGS) entry which is preliminary data.</text>
</comment>
<evidence type="ECO:0000256" key="8">
    <source>
        <dbReference type="ARBA" id="ARBA00022840"/>
    </source>
</evidence>
<feature type="transmembrane region" description="Helical" evidence="11">
    <location>
        <begin position="110"/>
        <end position="128"/>
    </location>
</feature>
<feature type="transmembrane region" description="Helical" evidence="11">
    <location>
        <begin position="12"/>
        <end position="27"/>
    </location>
</feature>
<evidence type="ECO:0000259" key="12">
    <source>
        <dbReference type="PROSITE" id="PS50109"/>
    </source>
</evidence>
<dbReference type="PANTHER" id="PTHR42878:SF7">
    <property type="entry name" value="SENSOR HISTIDINE KINASE GLRK"/>
    <property type="match status" value="1"/>
</dbReference>
<proteinExistence type="predicted"/>
<dbReference type="CDD" id="cd00082">
    <property type="entry name" value="HisKA"/>
    <property type="match status" value="1"/>
</dbReference>
<dbReference type="AlphaFoldDB" id="A0A3N2CTX8"/>
<evidence type="ECO:0000256" key="6">
    <source>
        <dbReference type="ARBA" id="ARBA00022741"/>
    </source>
</evidence>
<dbReference type="InterPro" id="IPR004358">
    <property type="entry name" value="Sig_transdc_His_kin-like_C"/>
</dbReference>
<dbReference type="PANTHER" id="PTHR42878">
    <property type="entry name" value="TWO-COMPONENT HISTIDINE KINASE"/>
    <property type="match status" value="1"/>
</dbReference>
<dbReference type="SMART" id="SM00387">
    <property type="entry name" value="HATPase_c"/>
    <property type="match status" value="1"/>
</dbReference>
<evidence type="ECO:0000313" key="14">
    <source>
        <dbReference type="Proteomes" id="UP000281738"/>
    </source>
</evidence>
<evidence type="ECO:0000256" key="3">
    <source>
        <dbReference type="ARBA" id="ARBA00012438"/>
    </source>
</evidence>
<dbReference type="GO" id="GO:0030295">
    <property type="term" value="F:protein kinase activator activity"/>
    <property type="evidence" value="ECO:0007669"/>
    <property type="project" value="TreeGrafter"/>
</dbReference>
<comment type="subcellular location">
    <subcellularLocation>
        <location evidence="2">Cell membrane</location>
    </subcellularLocation>
</comment>
<organism evidence="13 14">
    <name type="scientific">Nocardioides aurantiacus</name>
    <dbReference type="NCBI Taxonomy" id="86796"/>
    <lineage>
        <taxon>Bacteria</taxon>
        <taxon>Bacillati</taxon>
        <taxon>Actinomycetota</taxon>
        <taxon>Actinomycetes</taxon>
        <taxon>Propionibacteriales</taxon>
        <taxon>Nocardioidaceae</taxon>
        <taxon>Nocardioides</taxon>
    </lineage>
</organism>
<dbReference type="GO" id="GO:0005886">
    <property type="term" value="C:plasma membrane"/>
    <property type="evidence" value="ECO:0007669"/>
    <property type="project" value="UniProtKB-SubCell"/>
</dbReference>
<dbReference type="SUPFAM" id="SSF55874">
    <property type="entry name" value="ATPase domain of HSP90 chaperone/DNA topoisomerase II/histidine kinase"/>
    <property type="match status" value="1"/>
</dbReference>
<gene>
    <name evidence="13" type="ORF">EDD33_1847</name>
</gene>
<dbReference type="InterPro" id="IPR036097">
    <property type="entry name" value="HisK_dim/P_sf"/>
</dbReference>
<dbReference type="FunFam" id="3.30.565.10:FF:000006">
    <property type="entry name" value="Sensor histidine kinase WalK"/>
    <property type="match status" value="1"/>
</dbReference>
<reference evidence="13 14" key="1">
    <citation type="submission" date="2018-11" db="EMBL/GenBank/DDBJ databases">
        <title>Sequencing the genomes of 1000 actinobacteria strains.</title>
        <authorList>
            <person name="Klenk H.-P."/>
        </authorList>
    </citation>
    <scope>NUCLEOTIDE SEQUENCE [LARGE SCALE GENOMIC DNA]</scope>
    <source>
        <strain evidence="13 14">DSM 12652</strain>
    </source>
</reference>
<keyword evidence="4" id="KW-0597">Phosphoprotein</keyword>
<accession>A0A3N2CTX8</accession>
<dbReference type="InterPro" id="IPR003661">
    <property type="entry name" value="HisK_dim/P_dom"/>
</dbReference>
<evidence type="ECO:0000256" key="1">
    <source>
        <dbReference type="ARBA" id="ARBA00000085"/>
    </source>
</evidence>
<feature type="transmembrane region" description="Helical" evidence="11">
    <location>
        <begin position="33"/>
        <end position="51"/>
    </location>
</feature>
<keyword evidence="11" id="KW-1133">Transmembrane helix</keyword>
<feature type="transmembrane region" description="Helical" evidence="11">
    <location>
        <begin position="149"/>
        <end position="166"/>
    </location>
</feature>
<evidence type="ECO:0000256" key="7">
    <source>
        <dbReference type="ARBA" id="ARBA00022777"/>
    </source>
</evidence>
<dbReference type="Gene3D" id="3.30.565.10">
    <property type="entry name" value="Histidine kinase-like ATPase, C-terminal domain"/>
    <property type="match status" value="1"/>
</dbReference>
<dbReference type="Pfam" id="PF00512">
    <property type="entry name" value="HisKA"/>
    <property type="match status" value="1"/>
</dbReference>
<dbReference type="EC" id="2.7.13.3" evidence="3"/>
<dbReference type="PRINTS" id="PR00344">
    <property type="entry name" value="BCTRLSENSOR"/>
</dbReference>
<keyword evidence="14" id="KW-1185">Reference proteome</keyword>
<dbReference type="GO" id="GO:0005524">
    <property type="term" value="F:ATP binding"/>
    <property type="evidence" value="ECO:0007669"/>
    <property type="project" value="UniProtKB-KW"/>
</dbReference>
<dbReference type="PROSITE" id="PS50109">
    <property type="entry name" value="HIS_KIN"/>
    <property type="match status" value="1"/>
</dbReference>
<dbReference type="SUPFAM" id="SSF47384">
    <property type="entry name" value="Homodimeric domain of signal transducing histidine kinase"/>
    <property type="match status" value="1"/>
</dbReference>
<feature type="domain" description="Histidine kinase" evidence="12">
    <location>
        <begin position="402"/>
        <end position="620"/>
    </location>
</feature>
<comment type="catalytic activity">
    <reaction evidence="1">
        <text>ATP + protein L-histidine = ADP + protein N-phospho-L-histidine.</text>
        <dbReference type="EC" id="2.7.13.3"/>
    </reaction>
</comment>
<evidence type="ECO:0000313" key="13">
    <source>
        <dbReference type="EMBL" id="ROR90990.1"/>
    </source>
</evidence>
<feature type="transmembrane region" description="Helical" evidence="11">
    <location>
        <begin position="196"/>
        <end position="217"/>
    </location>
</feature>
<evidence type="ECO:0000256" key="2">
    <source>
        <dbReference type="ARBA" id="ARBA00004236"/>
    </source>
</evidence>
<dbReference type="InterPro" id="IPR003594">
    <property type="entry name" value="HATPase_dom"/>
</dbReference>
<keyword evidence="9" id="KW-0902">Two-component regulatory system</keyword>
<dbReference type="GO" id="GO:0000156">
    <property type="term" value="F:phosphorelay response regulator activity"/>
    <property type="evidence" value="ECO:0007669"/>
    <property type="project" value="TreeGrafter"/>
</dbReference>
<evidence type="ECO:0000256" key="10">
    <source>
        <dbReference type="ARBA" id="ARBA00039401"/>
    </source>
</evidence>